<dbReference type="Proteomes" id="UP000070089">
    <property type="component" value="Unassembled WGS sequence"/>
</dbReference>
<evidence type="ECO:0000313" key="2">
    <source>
        <dbReference type="Proteomes" id="UP000070089"/>
    </source>
</evidence>
<proteinExistence type="predicted"/>
<evidence type="ECO:0000313" key="1">
    <source>
        <dbReference type="EMBL" id="KWX15673.1"/>
    </source>
</evidence>
<name>A0A132P041_GIAIN</name>
<sequence length="662" mass="72282">MLRRVIAFGMSTGMITCFFLRTATMRAVSPSSFFFAPYIHSLSPMILRSSASTALNHSSIVSKGIDFFITMNPATIPKETFRASLTRVLRRTANVQKAVRQQQQDLRSDLGACVQPIGLPQATSLLQPEPVESIPKVASYQQAPPVTIQEPQERVLKERQAPPVQPLTEDGLFILVHLTDLYLAQGLRALAPNQTLNKLRLYIKSPPNTEEEFTPEKSVYLIEHTKLKTMELSLVAELETATGVLDFQLGAAYVDIARTIHPLLYRIDESGERRNAFSRRRVNVLFSEVVPIHAVTISSNYAGRTDAIQGNLLIGAVDISILCGGQPLLEYEQSLRSKPCIYLDMTRYSPSVRKACKSVCCSLETRADIEAYRDMVLGGQTVLVRGAVPDTLENGSKHADMHKVAAVCCIAKISRVFFKNLGSIERIYAIATLQPSAELATIINYRLTQVHKLAKELREPGTSTAMHPVSYSLEEHGLAYADTTLTISRKLALIPANINYLLHGSLSLSIFGFPAGNSKKIFLGSVEIPLAECYSSGIVIGGWFALNNTSYDGYVYAEASINRSTNQGNENWNSAEAAEPPTFAPPAFSMHSAPPISAATAAPAIQLLNHIAAVASSTLPQAPPQPLKEPANISVPLLKPDAGVYEEIGSIVSGLNNLFKNF</sequence>
<dbReference type="AlphaFoldDB" id="A0A132P041"/>
<dbReference type="VEuPathDB" id="GiardiaDB:QR46_0255"/>
<reference evidence="1 2" key="1">
    <citation type="journal article" date="2015" name="Mol. Biochem. Parasitol.">
        <title>Identification of polymorphic genes for use in assemblage B genotyping assays through comparative genomics of multiple assemblage B Giardia duodenalis isolates.</title>
        <authorList>
            <person name="Wielinga C."/>
            <person name="Thompson R.C."/>
            <person name="Monis P."/>
            <person name="Ryan U."/>
        </authorList>
    </citation>
    <scope>NUCLEOTIDE SEQUENCE [LARGE SCALE GENOMIC DNA]</scope>
    <source>
        <strain evidence="1 2">BAH15c1</strain>
    </source>
</reference>
<dbReference type="EMBL" id="JXTI01000004">
    <property type="protein sequence ID" value="KWX15673.1"/>
    <property type="molecule type" value="Genomic_DNA"/>
</dbReference>
<dbReference type="OrthoDB" id="10253662at2759"/>
<accession>A0A132P041</accession>
<gene>
    <name evidence="1" type="ORF">QR46_0255</name>
</gene>
<organism evidence="1 2">
    <name type="scientific">Giardia duodenalis assemblage B</name>
    <dbReference type="NCBI Taxonomy" id="1394984"/>
    <lineage>
        <taxon>Eukaryota</taxon>
        <taxon>Metamonada</taxon>
        <taxon>Diplomonadida</taxon>
        <taxon>Hexamitidae</taxon>
        <taxon>Giardiinae</taxon>
        <taxon>Giardia</taxon>
    </lineage>
</organism>
<comment type="caution">
    <text evidence="1">The sequence shown here is derived from an EMBL/GenBank/DDBJ whole genome shotgun (WGS) entry which is preliminary data.</text>
</comment>
<protein>
    <submittedName>
        <fullName evidence="1">Uncharacterized protein</fullName>
    </submittedName>
</protein>